<keyword evidence="3" id="KW-1185">Reference proteome</keyword>
<evidence type="ECO:0000313" key="2">
    <source>
        <dbReference type="EMBL" id="NMH28840.1"/>
    </source>
</evidence>
<feature type="signal peptide" evidence="1">
    <location>
        <begin position="1"/>
        <end position="17"/>
    </location>
</feature>
<dbReference type="Pfam" id="PF17164">
    <property type="entry name" value="DUF5122"/>
    <property type="match status" value="7"/>
</dbReference>
<sequence length="998" mass="106694">MKTRILFTILFAMVAFAGQSQVGPGEIDNTFNSSGIGAYGGNPSAVPLDATADGNVYKSKVYPATSVHKDKILIVGRFTSYNGVAREYIARLNADGTLDTTFSATTAFGSSQYIYCVEILANDKILIGGGFTVAASGITYKNMARLNSDGTLDTTFCSAAGTTRGTNGVVHAFCPLGTNASSGLYIGGDFSSYSGTACGRVIKLTSVGALASGFLTSSTNTPTGEVRTIVLQGTSPTSKVLVGGFFAGFNNGGTTVNQSRIIRLNTDGSLDTTFNSGGAGATGGSDGAVFQIAYVGSGSYSGIYVAGRFDLYNGVARKGFIKLNTSGALVTGFNGGAAGTGGTYTHVFCFTIQPDNKFILGGNFTQWNGTNIPKAIVRLNPDGSRDTTFLTGTGFSGGTSVYQGVAVIRDIQLQSDSKIIVGGDFTTYDGNPRRMIARIKTRECSLAAVYYEDTGWDGGVIPTDPTNENYYVSIVSGTCTIPSGTNVYACELDIKPGATLLVEHNASITVKGVLMNNGYFQIDDSGSLIQIKDDAVNADLGDGMFKVIRNTKPVRRYDFTYWASPVENQTLYNLSPNTLADKYYKFNTAGNNWVTIMNGAESMATGQGYIIRAPQSHSITAPSVYQATFIGRPNNGLLSTTVYKSGTNSWNLLGNPYPSSIDINSFLNDSNNSTKLGGTVYIWTHNTAINPQTGVYSYVSSDYLAYNKTAGTVTSPGGASFNGKLASGQSFFVEALANNVSVQFKNSMRSSTNNTQFFRTSAQNSPNASYDVEDTTKSRVWLNITNANGAFHQIAVGYLAGATNGFDRDYDGKVFSGSSLTLYSVGVNENYVIQGRALPFKDTDEVELGYTNPSQGTLTISLAQFDGLFTEQDVYIKDATTNMVHNLKNGDYQFTSAAGSFHKRLKIIFKVPSQQQYLGRQANLTASARENMVQLKAEEDALINKVEVYDVTGKLLFVSNEGLNSDSFETTSITRQNQLILVKAYMVDGKIQTKKIMF</sequence>
<evidence type="ECO:0000313" key="3">
    <source>
        <dbReference type="Proteomes" id="UP000712080"/>
    </source>
</evidence>
<dbReference type="Proteomes" id="UP000712080">
    <property type="component" value="Unassembled WGS sequence"/>
</dbReference>
<dbReference type="EMBL" id="JAAMPU010000107">
    <property type="protein sequence ID" value="NMH28840.1"/>
    <property type="molecule type" value="Genomic_DNA"/>
</dbReference>
<accession>A0A972FP58</accession>
<dbReference type="AlphaFoldDB" id="A0A972FP58"/>
<dbReference type="Gene3D" id="2.80.10.50">
    <property type="match status" value="3"/>
</dbReference>
<feature type="chain" id="PRO_5037132938" evidence="1">
    <location>
        <begin position="18"/>
        <end position="998"/>
    </location>
</feature>
<comment type="caution">
    <text evidence="2">The sequence shown here is derived from an EMBL/GenBank/DDBJ whole genome shotgun (WGS) entry which is preliminary data.</text>
</comment>
<gene>
    <name evidence="2" type="ORF">G6047_12420</name>
</gene>
<dbReference type="InterPro" id="IPR013431">
    <property type="entry name" value="Delta_60_rpt"/>
</dbReference>
<reference evidence="2" key="1">
    <citation type="submission" date="2020-02" db="EMBL/GenBank/DDBJ databases">
        <title>Flavobacterium sp. genome.</title>
        <authorList>
            <person name="Jung H.S."/>
            <person name="Baek J.H."/>
            <person name="Jeon C.O."/>
        </authorList>
    </citation>
    <scope>NUCLEOTIDE SEQUENCE</scope>
    <source>
        <strain evidence="2">SE-s28</strain>
    </source>
</reference>
<dbReference type="RefSeq" id="WP_169527949.1">
    <property type="nucleotide sequence ID" value="NZ_JAAMPU010000107.1"/>
</dbReference>
<protein>
    <submittedName>
        <fullName evidence="2">Delta-60 repeat domain-containing protein</fullName>
    </submittedName>
</protein>
<evidence type="ECO:0000256" key="1">
    <source>
        <dbReference type="SAM" id="SignalP"/>
    </source>
</evidence>
<dbReference type="NCBIfam" id="TIGR02608">
    <property type="entry name" value="delta_60_rpt"/>
    <property type="match status" value="4"/>
</dbReference>
<proteinExistence type="predicted"/>
<name>A0A972FP58_9FLAO</name>
<organism evidence="2 3">
    <name type="scientific">Flavobacterium silvaticum</name>
    <dbReference type="NCBI Taxonomy" id="1852020"/>
    <lineage>
        <taxon>Bacteria</taxon>
        <taxon>Pseudomonadati</taxon>
        <taxon>Bacteroidota</taxon>
        <taxon>Flavobacteriia</taxon>
        <taxon>Flavobacteriales</taxon>
        <taxon>Flavobacteriaceae</taxon>
        <taxon>Flavobacterium</taxon>
    </lineage>
</organism>
<keyword evidence="1" id="KW-0732">Signal</keyword>